<proteinExistence type="predicted"/>
<feature type="signal peptide" evidence="2">
    <location>
        <begin position="1"/>
        <end position="29"/>
    </location>
</feature>
<evidence type="ECO:0000313" key="4">
    <source>
        <dbReference type="Proteomes" id="UP001241758"/>
    </source>
</evidence>
<dbReference type="PANTHER" id="PTHR15462">
    <property type="entry name" value="SERINE PROTEASE"/>
    <property type="match status" value="1"/>
</dbReference>
<keyword evidence="1 2" id="KW-0732">Signal</keyword>
<evidence type="ECO:0000313" key="3">
    <source>
        <dbReference type="EMBL" id="MDI6097471.1"/>
    </source>
</evidence>
<feature type="chain" id="PRO_5047020394" evidence="2">
    <location>
        <begin position="30"/>
        <end position="341"/>
    </location>
</feature>
<name>A0ABT6WCN7_9ACTN</name>
<dbReference type="RefSeq" id="WP_282756864.1">
    <property type="nucleotide sequence ID" value="NZ_JASCTH010000001.1"/>
</dbReference>
<keyword evidence="4" id="KW-1185">Reference proteome</keyword>
<evidence type="ECO:0000256" key="2">
    <source>
        <dbReference type="SAM" id="SignalP"/>
    </source>
</evidence>
<dbReference type="InterPro" id="IPR009003">
    <property type="entry name" value="Peptidase_S1_PA"/>
</dbReference>
<protein>
    <submittedName>
        <fullName evidence="3">Peptidase</fullName>
    </submittedName>
</protein>
<dbReference type="InterPro" id="IPR050966">
    <property type="entry name" value="Glutamyl_endopeptidase"/>
</dbReference>
<dbReference type="Gene3D" id="2.40.10.10">
    <property type="entry name" value="Trypsin-like serine proteases"/>
    <property type="match status" value="2"/>
</dbReference>
<gene>
    <name evidence="3" type="ORF">QLQ12_02510</name>
</gene>
<dbReference type="EMBL" id="JASCTH010000001">
    <property type="protein sequence ID" value="MDI6097471.1"/>
    <property type="molecule type" value="Genomic_DNA"/>
</dbReference>
<accession>A0ABT6WCN7</accession>
<dbReference type="InterPro" id="IPR043504">
    <property type="entry name" value="Peptidase_S1_PA_chymotrypsin"/>
</dbReference>
<sequence length="341" mass="35862">MSRRLRSFILSIPLAGALVGAILAAPVQAGPPPSPAGAVGSSAVSVPAGAAASYWTKERMLAAKPVPVPRVDAATNAKLSEQAKPQGRAGKIDGAAALGQERHSVVPLVDPGATAATWAGSMSSPPGATSGKVFFVGADGLNYVCSGSTVNSGGKNLVFTAGHCVSNGSGIWYNSAPWTFVPGYNNGNAPHGQWTARQLWTRPAWHNGANRAEDIGAAVMFTNAGGTRIVDYVGGQGIEWNYPLSQYQFQFGYPTRTPFNGQILKYCTGQSYSDGGHNGINCNMTEGASGGPWLDDFNGTFGWLDSVNSWVFWNSSGVRYKWNGPYFGNNARDFYNAIANL</sequence>
<evidence type="ECO:0000256" key="1">
    <source>
        <dbReference type="ARBA" id="ARBA00022729"/>
    </source>
</evidence>
<comment type="caution">
    <text evidence="3">The sequence shown here is derived from an EMBL/GenBank/DDBJ whole genome shotgun (WGS) entry which is preliminary data.</text>
</comment>
<dbReference type="Proteomes" id="UP001241758">
    <property type="component" value="Unassembled WGS sequence"/>
</dbReference>
<dbReference type="SUPFAM" id="SSF50494">
    <property type="entry name" value="Trypsin-like serine proteases"/>
    <property type="match status" value="1"/>
</dbReference>
<dbReference type="PANTHER" id="PTHR15462:SF19">
    <property type="entry name" value="PEPTIDASE S1 DOMAIN-CONTAINING PROTEIN"/>
    <property type="match status" value="1"/>
</dbReference>
<organism evidence="3 4">
    <name type="scientific">Actinoplanes sandaracinus</name>
    <dbReference type="NCBI Taxonomy" id="3045177"/>
    <lineage>
        <taxon>Bacteria</taxon>
        <taxon>Bacillati</taxon>
        <taxon>Actinomycetota</taxon>
        <taxon>Actinomycetes</taxon>
        <taxon>Micromonosporales</taxon>
        <taxon>Micromonosporaceae</taxon>
        <taxon>Actinoplanes</taxon>
    </lineage>
</organism>
<reference evidence="3 4" key="1">
    <citation type="submission" date="2023-05" db="EMBL/GenBank/DDBJ databases">
        <title>Actinoplanes sp. NEAU-A12 genome sequencing.</title>
        <authorList>
            <person name="Wang Z.-S."/>
        </authorList>
    </citation>
    <scope>NUCLEOTIDE SEQUENCE [LARGE SCALE GENOMIC DNA]</scope>
    <source>
        <strain evidence="3 4">NEAU-A12</strain>
    </source>
</reference>